<evidence type="ECO:0000313" key="2">
    <source>
        <dbReference type="EMBL" id="KAK4017753.1"/>
    </source>
</evidence>
<sequence>MELPANEDKIAQIRTRAAILKSAIRDKNCECDSFSLSGQGNMFSIDRTGRRPCTSSKGVISVVACLAVLMANAAADRCKSQSSWVVLTKAQKASVNVLFTRSTSPLVSGCSAVAKTWSIFHLLVQSENNFEVKAVP</sequence>
<organism evidence="1 3">
    <name type="scientific">Daphnia magna</name>
    <dbReference type="NCBI Taxonomy" id="35525"/>
    <lineage>
        <taxon>Eukaryota</taxon>
        <taxon>Metazoa</taxon>
        <taxon>Ecdysozoa</taxon>
        <taxon>Arthropoda</taxon>
        <taxon>Crustacea</taxon>
        <taxon>Branchiopoda</taxon>
        <taxon>Diplostraca</taxon>
        <taxon>Cladocera</taxon>
        <taxon>Anomopoda</taxon>
        <taxon>Daphniidae</taxon>
        <taxon>Daphnia</taxon>
    </lineage>
</organism>
<keyword evidence="3" id="KW-1185">Reference proteome</keyword>
<name>A0ABQ9ZXG4_9CRUS</name>
<dbReference type="Proteomes" id="UP001234178">
    <property type="component" value="Unassembled WGS sequence"/>
</dbReference>
<reference evidence="1 3" key="1">
    <citation type="journal article" date="2023" name="Nucleic Acids Res.">
        <title>The hologenome of Daphnia magna reveals possible DNA methylation and microbiome-mediated evolution of the host genome.</title>
        <authorList>
            <person name="Chaturvedi A."/>
            <person name="Li X."/>
            <person name="Dhandapani V."/>
            <person name="Marshall H."/>
            <person name="Kissane S."/>
            <person name="Cuenca-Cambronero M."/>
            <person name="Asole G."/>
            <person name="Calvet F."/>
            <person name="Ruiz-Romero M."/>
            <person name="Marangio P."/>
            <person name="Guigo R."/>
            <person name="Rago D."/>
            <person name="Mirbahai L."/>
            <person name="Eastwood N."/>
            <person name="Colbourne J.K."/>
            <person name="Zhou J."/>
            <person name="Mallon E."/>
            <person name="Orsini L."/>
        </authorList>
    </citation>
    <scope>NUCLEOTIDE SEQUENCE [LARGE SCALE GENOMIC DNA]</scope>
    <source>
        <strain evidence="1">LRV0_1</strain>
    </source>
</reference>
<accession>A0ABQ9ZXG4</accession>
<evidence type="ECO:0000313" key="3">
    <source>
        <dbReference type="Proteomes" id="UP001234178"/>
    </source>
</evidence>
<gene>
    <name evidence="1" type="ORF">OUZ56_033207</name>
    <name evidence="2" type="ORF">OUZ56_033483</name>
</gene>
<protein>
    <submittedName>
        <fullName evidence="1">Uncharacterized protein</fullName>
    </submittedName>
</protein>
<proteinExistence type="predicted"/>
<dbReference type="EMBL" id="JAOYFB010000017">
    <property type="protein sequence ID" value="KAK4017753.1"/>
    <property type="molecule type" value="Genomic_DNA"/>
</dbReference>
<evidence type="ECO:0000313" key="1">
    <source>
        <dbReference type="EMBL" id="KAK4017593.1"/>
    </source>
</evidence>
<comment type="caution">
    <text evidence="1">The sequence shown here is derived from an EMBL/GenBank/DDBJ whole genome shotgun (WGS) entry which is preliminary data.</text>
</comment>
<dbReference type="EMBL" id="JAOYFB010000009">
    <property type="protein sequence ID" value="KAK4017593.1"/>
    <property type="molecule type" value="Genomic_DNA"/>
</dbReference>